<dbReference type="AlphaFoldDB" id="A0AAD4RC04"/>
<protein>
    <submittedName>
        <fullName evidence="1">Uncharacterized protein</fullName>
    </submittedName>
</protein>
<accession>A0AAD4RC04</accession>
<reference evidence="1" key="1">
    <citation type="submission" date="2022-01" db="EMBL/GenBank/DDBJ databases">
        <title>Genome Sequence Resource for Two Populations of Ditylenchus destructor, the Migratory Endoparasitic Phytonematode.</title>
        <authorList>
            <person name="Zhang H."/>
            <person name="Lin R."/>
            <person name="Xie B."/>
        </authorList>
    </citation>
    <scope>NUCLEOTIDE SEQUENCE</scope>
    <source>
        <strain evidence="1">BazhouSP</strain>
    </source>
</reference>
<sequence>MGGAEDDVVVSLLHWIERYMQSGNEGQGWAKLMGHVNTRWVVAEWKPTTKNGCVGRERECKDIGREVRSLDNGQWHRITGG</sequence>
<name>A0AAD4RC04_9BILA</name>
<comment type="caution">
    <text evidence="1">The sequence shown here is derived from an EMBL/GenBank/DDBJ whole genome shotgun (WGS) entry which is preliminary data.</text>
</comment>
<evidence type="ECO:0000313" key="2">
    <source>
        <dbReference type="Proteomes" id="UP001201812"/>
    </source>
</evidence>
<dbReference type="EMBL" id="JAKKPZ010000002">
    <property type="protein sequence ID" value="KAI1725749.1"/>
    <property type="molecule type" value="Genomic_DNA"/>
</dbReference>
<keyword evidence="2" id="KW-1185">Reference proteome</keyword>
<organism evidence="1 2">
    <name type="scientific">Ditylenchus destructor</name>
    <dbReference type="NCBI Taxonomy" id="166010"/>
    <lineage>
        <taxon>Eukaryota</taxon>
        <taxon>Metazoa</taxon>
        <taxon>Ecdysozoa</taxon>
        <taxon>Nematoda</taxon>
        <taxon>Chromadorea</taxon>
        <taxon>Rhabditida</taxon>
        <taxon>Tylenchina</taxon>
        <taxon>Tylenchomorpha</taxon>
        <taxon>Sphaerularioidea</taxon>
        <taxon>Anguinidae</taxon>
        <taxon>Anguininae</taxon>
        <taxon>Ditylenchus</taxon>
    </lineage>
</organism>
<evidence type="ECO:0000313" key="1">
    <source>
        <dbReference type="EMBL" id="KAI1725749.1"/>
    </source>
</evidence>
<dbReference type="Proteomes" id="UP001201812">
    <property type="component" value="Unassembled WGS sequence"/>
</dbReference>
<proteinExistence type="predicted"/>
<gene>
    <name evidence="1" type="ORF">DdX_02426</name>
</gene>